<evidence type="ECO:0000313" key="2">
    <source>
        <dbReference type="Proteomes" id="UP000093432"/>
    </source>
</evidence>
<organism evidence="1 2">
    <name type="scientific">Chryseobacterium arthrosphaerae</name>
    <dbReference type="NCBI Taxonomy" id="651561"/>
    <lineage>
        <taxon>Bacteria</taxon>
        <taxon>Pseudomonadati</taxon>
        <taxon>Bacteroidota</taxon>
        <taxon>Flavobacteriia</taxon>
        <taxon>Flavobacteriales</taxon>
        <taxon>Weeksellaceae</taxon>
        <taxon>Chryseobacterium group</taxon>
        <taxon>Chryseobacterium</taxon>
    </lineage>
</organism>
<sequence length="452" mass="51144">MKTKILLLLLLGWVGVILGQKKAKVIRIDLSKDKEIPSILEKNTYVEFLLKGVNVFKVSGFSTTKVENVEFEPPQWFLNNIKSANPDIAEVIVVNSAVMAVFDNGNKKSRTEEYENLYNSVHDDLKSFFQSYQLVRSQMLLDDELNFVVSDSIFIDSIAVVESSKKIYFSHFSHFDPTIEDYKKIESNLESLSLAYSQLTKDYEKFVGLTKQLNLSNFYNKDFLLASEIYKNVSLNTDKISLKANNGISFYKRIITTNFNIILPAQQLTEDVNIITPQLKNNKGKVVYSYSPIKFTTSGGWKINFSAGYFLSFIGNDNYTSYTNSLGNKEIAKGNTDRITNALGGLIHVYHNDPETLVQPGFSFGISLADNASAGFYGGASLFFLEKNRLITTFGYSFIKVKRINKSNLSALADSDRYAFINVADTEIRYDNIYKGAWFFGVTYNLSNSEKK</sequence>
<reference evidence="2" key="1">
    <citation type="submission" date="2016-07" db="EMBL/GenBank/DDBJ databases">
        <authorList>
            <person name="Florea S."/>
            <person name="Webb J.S."/>
            <person name="Jaromczyk J."/>
            <person name="Schardl C.L."/>
        </authorList>
    </citation>
    <scope>NUCLEOTIDE SEQUENCE [LARGE SCALE GENOMIC DNA]</scope>
    <source>
        <strain evidence="2">CC-VM-7</strain>
    </source>
</reference>
<gene>
    <name evidence="1" type="ORF">BBI00_13345</name>
</gene>
<dbReference type="RefSeq" id="WP_065399228.1">
    <property type="nucleotide sequence ID" value="NZ_MAYG01000001.1"/>
</dbReference>
<comment type="caution">
    <text evidence="1">The sequence shown here is derived from an EMBL/GenBank/DDBJ whole genome shotgun (WGS) entry which is preliminary data.</text>
</comment>
<dbReference type="OrthoDB" id="6225685at2"/>
<dbReference type="Proteomes" id="UP000093432">
    <property type="component" value="Unassembled WGS sequence"/>
</dbReference>
<name>A0A1B8ZUJ2_9FLAO</name>
<proteinExistence type="predicted"/>
<evidence type="ECO:0000313" key="1">
    <source>
        <dbReference type="EMBL" id="OCA75257.1"/>
    </source>
</evidence>
<dbReference type="AlphaFoldDB" id="A0A1B8ZUJ2"/>
<dbReference type="EMBL" id="MAYG01000001">
    <property type="protein sequence ID" value="OCA75257.1"/>
    <property type="molecule type" value="Genomic_DNA"/>
</dbReference>
<accession>A0A1B8ZUJ2</accession>
<protein>
    <submittedName>
        <fullName evidence="1">Uncharacterized protein</fullName>
    </submittedName>
</protein>